<evidence type="ECO:0000313" key="3">
    <source>
        <dbReference type="Proteomes" id="UP001142393"/>
    </source>
</evidence>
<evidence type="ECO:0000256" key="1">
    <source>
        <dbReference type="SAM" id="MobiDB-lite"/>
    </source>
</evidence>
<dbReference type="EMBL" id="JANVFU010000019">
    <property type="protein sequence ID" value="KAJ3739293.1"/>
    <property type="molecule type" value="Genomic_DNA"/>
</dbReference>
<protein>
    <submittedName>
        <fullName evidence="2">Uncharacterized protein</fullName>
    </submittedName>
</protein>
<sequence length="244" mass="26132">MWLLSPPKLYFSLFAGVLFFALAVVAVPVQPELPLMSGGVSSEDIENALSKTPSGTSSTSPDSPNLNIVDKPPGIEATLFINAGLSHKGAFNSFVQTMLDPIVPNIVDAIKSKYSTSLDFEEIQSSVPIKTVLKDKTIGGLDHFRIAVSFSAMDKKGKLSHFSNVLSYTGKINWNQCYITGEKGSYGVNKGLLTGELRQGDKVLVTMKKGEVNLSEGSNVQKKSKAINISLSLAFDPLEGCDAA</sequence>
<accession>A0A9W8NRG7</accession>
<evidence type="ECO:0000313" key="2">
    <source>
        <dbReference type="EMBL" id="KAJ3739293.1"/>
    </source>
</evidence>
<keyword evidence="3" id="KW-1185">Reference proteome</keyword>
<feature type="compositionally biased region" description="Low complexity" evidence="1">
    <location>
        <begin position="50"/>
        <end position="64"/>
    </location>
</feature>
<gene>
    <name evidence="2" type="ORF">DFH05DRAFT_1560453</name>
</gene>
<organism evidence="2 3">
    <name type="scientific">Lentinula detonsa</name>
    <dbReference type="NCBI Taxonomy" id="2804962"/>
    <lineage>
        <taxon>Eukaryota</taxon>
        <taxon>Fungi</taxon>
        <taxon>Dikarya</taxon>
        <taxon>Basidiomycota</taxon>
        <taxon>Agaricomycotina</taxon>
        <taxon>Agaricomycetes</taxon>
        <taxon>Agaricomycetidae</taxon>
        <taxon>Agaricales</taxon>
        <taxon>Marasmiineae</taxon>
        <taxon>Omphalotaceae</taxon>
        <taxon>Lentinula</taxon>
    </lineage>
</organism>
<reference evidence="2 3" key="1">
    <citation type="journal article" date="2023" name="Proc. Natl. Acad. Sci. U.S.A.">
        <title>A global phylogenomic analysis of the shiitake genus Lentinula.</title>
        <authorList>
            <person name="Sierra-Patev S."/>
            <person name="Min B."/>
            <person name="Naranjo-Ortiz M."/>
            <person name="Looney B."/>
            <person name="Konkel Z."/>
            <person name="Slot J.C."/>
            <person name="Sakamoto Y."/>
            <person name="Steenwyk J.L."/>
            <person name="Rokas A."/>
            <person name="Carro J."/>
            <person name="Camarero S."/>
            <person name="Ferreira P."/>
            <person name="Molpeceres G."/>
            <person name="Ruiz-Duenas F.J."/>
            <person name="Serrano A."/>
            <person name="Henrissat B."/>
            <person name="Drula E."/>
            <person name="Hughes K.W."/>
            <person name="Mata J.L."/>
            <person name="Ishikawa N.K."/>
            <person name="Vargas-Isla R."/>
            <person name="Ushijima S."/>
            <person name="Smith C.A."/>
            <person name="Donoghue J."/>
            <person name="Ahrendt S."/>
            <person name="Andreopoulos W."/>
            <person name="He G."/>
            <person name="LaButti K."/>
            <person name="Lipzen A."/>
            <person name="Ng V."/>
            <person name="Riley R."/>
            <person name="Sandor L."/>
            <person name="Barry K."/>
            <person name="Martinez A.T."/>
            <person name="Xiao Y."/>
            <person name="Gibbons J.G."/>
            <person name="Terashima K."/>
            <person name="Grigoriev I.V."/>
            <person name="Hibbett D."/>
        </authorList>
    </citation>
    <scope>NUCLEOTIDE SEQUENCE [LARGE SCALE GENOMIC DNA]</scope>
    <source>
        <strain evidence="2 3">TFB7810</strain>
    </source>
</reference>
<dbReference type="AlphaFoldDB" id="A0A9W8NRG7"/>
<dbReference type="Proteomes" id="UP001142393">
    <property type="component" value="Unassembled WGS sequence"/>
</dbReference>
<name>A0A9W8NRG7_9AGAR</name>
<comment type="caution">
    <text evidence="2">The sequence shown here is derived from an EMBL/GenBank/DDBJ whole genome shotgun (WGS) entry which is preliminary data.</text>
</comment>
<proteinExistence type="predicted"/>
<feature type="region of interest" description="Disordered" evidence="1">
    <location>
        <begin position="46"/>
        <end position="67"/>
    </location>
</feature>